<evidence type="ECO:0000313" key="8">
    <source>
        <dbReference type="Proteomes" id="UP000540568"/>
    </source>
</evidence>
<keyword evidence="2 5" id="KW-0560">Oxidoreductase</keyword>
<dbReference type="PANTHER" id="PTHR43720">
    <property type="entry name" value="2-AMINOMUCONIC SEMIALDEHYDE DEHYDROGENASE"/>
    <property type="match status" value="1"/>
</dbReference>
<evidence type="ECO:0000256" key="2">
    <source>
        <dbReference type="ARBA" id="ARBA00023002"/>
    </source>
</evidence>
<dbReference type="Pfam" id="PF00171">
    <property type="entry name" value="Aldedh"/>
    <property type="match status" value="1"/>
</dbReference>
<proteinExistence type="inferred from homology"/>
<dbReference type="InterPro" id="IPR029510">
    <property type="entry name" value="Ald_DH_CS_GLU"/>
</dbReference>
<keyword evidence="3" id="KW-0520">NAD</keyword>
<dbReference type="PROSITE" id="PS00070">
    <property type="entry name" value="ALDEHYDE_DEHYDR_CYS"/>
    <property type="match status" value="1"/>
</dbReference>
<dbReference type="InterPro" id="IPR016160">
    <property type="entry name" value="Ald_DH_CS_CYS"/>
</dbReference>
<evidence type="ECO:0000259" key="6">
    <source>
        <dbReference type="Pfam" id="PF00171"/>
    </source>
</evidence>
<dbReference type="InterPro" id="IPR016163">
    <property type="entry name" value="Ald_DH_C"/>
</dbReference>
<evidence type="ECO:0000256" key="1">
    <source>
        <dbReference type="ARBA" id="ARBA00009986"/>
    </source>
</evidence>
<evidence type="ECO:0000256" key="5">
    <source>
        <dbReference type="RuleBase" id="RU003345"/>
    </source>
</evidence>
<reference evidence="7 8" key="1">
    <citation type="submission" date="2020-07" db="EMBL/GenBank/DDBJ databases">
        <title>Sequencing the genomes of 1000 actinobacteria strains.</title>
        <authorList>
            <person name="Klenk H.-P."/>
        </authorList>
    </citation>
    <scope>NUCLEOTIDE SEQUENCE [LARGE SCALE GENOMIC DNA]</scope>
    <source>
        <strain evidence="7 8">DSM 44121</strain>
    </source>
</reference>
<dbReference type="GO" id="GO:1901023">
    <property type="term" value="P:4-hydroxyphenylacetate catabolic process"/>
    <property type="evidence" value="ECO:0007669"/>
    <property type="project" value="InterPro"/>
</dbReference>
<gene>
    <name evidence="7" type="ORF">FHX71_001229</name>
</gene>
<dbReference type="PROSITE" id="PS00687">
    <property type="entry name" value="ALDEHYDE_DEHYDR_GLU"/>
    <property type="match status" value="1"/>
</dbReference>
<comment type="caution">
    <text evidence="7">The sequence shown here is derived from an EMBL/GenBank/DDBJ whole genome shotgun (WGS) entry which is preliminary data.</text>
</comment>
<dbReference type="RefSeq" id="WP_182614890.1">
    <property type="nucleotide sequence ID" value="NZ_BAAATF010000005.1"/>
</dbReference>
<dbReference type="FunFam" id="3.40.309.10:FF:000012">
    <property type="entry name" value="Betaine aldehyde dehydrogenase"/>
    <property type="match status" value="1"/>
</dbReference>
<evidence type="ECO:0000256" key="4">
    <source>
        <dbReference type="PROSITE-ProRule" id="PRU10007"/>
    </source>
</evidence>
<dbReference type="InterPro" id="IPR016161">
    <property type="entry name" value="Ald_DH/histidinol_DH"/>
</dbReference>
<dbReference type="FunFam" id="3.40.605.10:FF:000007">
    <property type="entry name" value="NAD/NADP-dependent betaine aldehyde dehydrogenase"/>
    <property type="match status" value="1"/>
</dbReference>
<dbReference type="Proteomes" id="UP000540568">
    <property type="component" value="Unassembled WGS sequence"/>
</dbReference>
<keyword evidence="8" id="KW-1185">Reference proteome</keyword>
<dbReference type="CDD" id="cd07093">
    <property type="entry name" value="ALDH_F8_HMSADH"/>
    <property type="match status" value="1"/>
</dbReference>
<dbReference type="AlphaFoldDB" id="A0A7W3J6N4"/>
<dbReference type="EC" id="1.2.1.60" evidence="7"/>
<dbReference type="InterPro" id="IPR015590">
    <property type="entry name" value="Aldehyde_DH_dom"/>
</dbReference>
<feature type="active site" evidence="4">
    <location>
        <position position="262"/>
    </location>
</feature>
<dbReference type="Gene3D" id="3.40.309.10">
    <property type="entry name" value="Aldehyde Dehydrogenase, Chain A, domain 2"/>
    <property type="match status" value="1"/>
</dbReference>
<dbReference type="InterPro" id="IPR011985">
    <property type="entry name" value="DH_HpaE"/>
</dbReference>
<sequence length="502" mass="53946">MTDQPIRHVPADLPDRIRHYIGGKLVDSADGGMFDVLDPVSNEVYVRAAAGQAADVDRAVAAARTAFTDGPWPRMAPRERSRVLHRIADLVESRDARLAELESFDSGLPITQALGQARRAAENFRFFADLVVAQTDDAFKVPGRQLNYVNRKPIGVAGLITPWNTPFMLESWKLGPALATGNTVVLKPAEFTPLSASLWAGIFEEAGLPEGVFNLVNGLGEEAGDALVKHPDVPLISFTGESRTGETIFANAAPYLKGLSMELGGKSPAVVFADADLDAAIDATIFGVFSLNGERCTAGSRILVERAVYDEFVERYAAQARRVVVGDPHDPATEVGALVHPEHYAKVMSYVEIGKGEGRLVAGGGRPEGFPTGNYVAPTVFADVPPSARIFQEEIFGPVVAITPFDTDEEALALANGVRYGLAAYVWTNDLRRAHTFSQSVEAGMVWLNSNNVRDLRTPFGGVKASGLGHEGGYRSIDFYTHQQAVHVTLGAAHHPTFGKGA</sequence>
<accession>A0A7W3J6N4</accession>
<feature type="domain" description="Aldehyde dehydrogenase" evidence="6">
    <location>
        <begin position="28"/>
        <end position="486"/>
    </location>
</feature>
<evidence type="ECO:0000256" key="3">
    <source>
        <dbReference type="ARBA" id="ARBA00023027"/>
    </source>
</evidence>
<dbReference type="InterPro" id="IPR016162">
    <property type="entry name" value="Ald_DH_N"/>
</dbReference>
<name>A0A7W3J6N4_9MICO</name>
<dbReference type="SUPFAM" id="SSF53720">
    <property type="entry name" value="ALDH-like"/>
    <property type="match status" value="1"/>
</dbReference>
<comment type="similarity">
    <text evidence="1 5">Belongs to the aldehyde dehydrogenase family.</text>
</comment>
<protein>
    <submittedName>
        <fullName evidence="7">5-carboxymethyl-2-hydroxymuconic-semialdehyde dehydrogenase</fullName>
        <ecNumber evidence="7">1.2.1.60</ecNumber>
    </submittedName>
</protein>
<evidence type="ECO:0000313" key="7">
    <source>
        <dbReference type="EMBL" id="MBA8807287.1"/>
    </source>
</evidence>
<organism evidence="7 8">
    <name type="scientific">Promicromonospora sukumoe</name>
    <dbReference type="NCBI Taxonomy" id="88382"/>
    <lineage>
        <taxon>Bacteria</taxon>
        <taxon>Bacillati</taxon>
        <taxon>Actinomycetota</taxon>
        <taxon>Actinomycetes</taxon>
        <taxon>Micrococcales</taxon>
        <taxon>Promicromonosporaceae</taxon>
        <taxon>Promicromonospora</taxon>
    </lineage>
</organism>
<dbReference type="PANTHER" id="PTHR43720:SF2">
    <property type="entry name" value="2-AMINOMUCONIC SEMIALDEHYDE DEHYDROGENASE"/>
    <property type="match status" value="1"/>
</dbReference>
<dbReference type="EMBL" id="JACGWV010000001">
    <property type="protein sequence ID" value="MBA8807287.1"/>
    <property type="molecule type" value="Genomic_DNA"/>
</dbReference>
<dbReference type="Gene3D" id="3.40.605.10">
    <property type="entry name" value="Aldehyde Dehydrogenase, Chain A, domain 1"/>
    <property type="match status" value="1"/>
</dbReference>
<dbReference type="NCBIfam" id="TIGR02299">
    <property type="entry name" value="HpaE"/>
    <property type="match status" value="1"/>
</dbReference>
<dbReference type="GO" id="GO:0018480">
    <property type="term" value="F:5-carboxymethyl-2-hydroxymuconic-semialdehyde dehydrogenase activity"/>
    <property type="evidence" value="ECO:0007669"/>
    <property type="project" value="UniProtKB-EC"/>
</dbReference>